<dbReference type="EMBL" id="JARAOO010000013">
    <property type="protein sequence ID" value="KAJ7947366.1"/>
    <property type="molecule type" value="Genomic_DNA"/>
</dbReference>
<proteinExistence type="predicted"/>
<evidence type="ECO:0000313" key="2">
    <source>
        <dbReference type="EMBL" id="KAJ7947366.1"/>
    </source>
</evidence>
<protein>
    <submittedName>
        <fullName evidence="2">Uncharacterized protein</fullName>
    </submittedName>
</protein>
<sequence length="81" mass="9262">MLAISFLFGHGFYFLGYHVQVLGKLFSFFCWQALPAWFWVDLRAEINSGVWLLAVLVAALFALFCYGFFPPSKLQLICSNC</sequence>
<accession>A0AAD7P9N6</accession>
<keyword evidence="1" id="KW-0472">Membrane</keyword>
<keyword evidence="1" id="KW-1133">Transmembrane helix</keyword>
<organism evidence="2 3">
    <name type="scientific">Quillaja saponaria</name>
    <name type="common">Soap bark tree</name>
    <dbReference type="NCBI Taxonomy" id="32244"/>
    <lineage>
        <taxon>Eukaryota</taxon>
        <taxon>Viridiplantae</taxon>
        <taxon>Streptophyta</taxon>
        <taxon>Embryophyta</taxon>
        <taxon>Tracheophyta</taxon>
        <taxon>Spermatophyta</taxon>
        <taxon>Magnoliopsida</taxon>
        <taxon>eudicotyledons</taxon>
        <taxon>Gunneridae</taxon>
        <taxon>Pentapetalae</taxon>
        <taxon>rosids</taxon>
        <taxon>fabids</taxon>
        <taxon>Fabales</taxon>
        <taxon>Quillajaceae</taxon>
        <taxon>Quillaja</taxon>
    </lineage>
</organism>
<feature type="transmembrane region" description="Helical" evidence="1">
    <location>
        <begin position="50"/>
        <end position="69"/>
    </location>
</feature>
<dbReference type="KEGG" id="qsa:O6P43_032181"/>
<dbReference type="Proteomes" id="UP001163823">
    <property type="component" value="Chromosome 13"/>
</dbReference>
<keyword evidence="1" id="KW-0812">Transmembrane</keyword>
<comment type="caution">
    <text evidence="2">The sequence shown here is derived from an EMBL/GenBank/DDBJ whole genome shotgun (WGS) entry which is preliminary data.</text>
</comment>
<dbReference type="AlphaFoldDB" id="A0AAD7P9N6"/>
<evidence type="ECO:0000256" key="1">
    <source>
        <dbReference type="SAM" id="Phobius"/>
    </source>
</evidence>
<feature type="transmembrane region" description="Helical" evidence="1">
    <location>
        <begin position="12"/>
        <end position="38"/>
    </location>
</feature>
<gene>
    <name evidence="2" type="ORF">O6P43_032181</name>
</gene>
<keyword evidence="3" id="KW-1185">Reference proteome</keyword>
<name>A0AAD7P9N6_QUISA</name>
<evidence type="ECO:0000313" key="3">
    <source>
        <dbReference type="Proteomes" id="UP001163823"/>
    </source>
</evidence>
<reference evidence="2" key="1">
    <citation type="journal article" date="2023" name="Science">
        <title>Elucidation of the pathway for biosynthesis of saponin adjuvants from the soapbark tree.</title>
        <authorList>
            <person name="Reed J."/>
            <person name="Orme A."/>
            <person name="El-Demerdash A."/>
            <person name="Owen C."/>
            <person name="Martin L.B.B."/>
            <person name="Misra R.C."/>
            <person name="Kikuchi S."/>
            <person name="Rejzek M."/>
            <person name="Martin A.C."/>
            <person name="Harkess A."/>
            <person name="Leebens-Mack J."/>
            <person name="Louveau T."/>
            <person name="Stephenson M.J."/>
            <person name="Osbourn A."/>
        </authorList>
    </citation>
    <scope>NUCLEOTIDE SEQUENCE</scope>
    <source>
        <strain evidence="2">S10</strain>
    </source>
</reference>